<dbReference type="EMBL" id="JACEIK010000681">
    <property type="protein sequence ID" value="MCD7460833.1"/>
    <property type="molecule type" value="Genomic_DNA"/>
</dbReference>
<gene>
    <name evidence="1" type="ORF">HAX54_044565</name>
</gene>
<dbReference type="Proteomes" id="UP000823775">
    <property type="component" value="Unassembled WGS sequence"/>
</dbReference>
<protein>
    <submittedName>
        <fullName evidence="1">Uncharacterized protein</fullName>
    </submittedName>
</protein>
<proteinExistence type="predicted"/>
<comment type="caution">
    <text evidence="1">The sequence shown here is derived from an EMBL/GenBank/DDBJ whole genome shotgun (WGS) entry which is preliminary data.</text>
</comment>
<organism evidence="1 2">
    <name type="scientific">Datura stramonium</name>
    <name type="common">Jimsonweed</name>
    <name type="synonym">Common thornapple</name>
    <dbReference type="NCBI Taxonomy" id="4076"/>
    <lineage>
        <taxon>Eukaryota</taxon>
        <taxon>Viridiplantae</taxon>
        <taxon>Streptophyta</taxon>
        <taxon>Embryophyta</taxon>
        <taxon>Tracheophyta</taxon>
        <taxon>Spermatophyta</taxon>
        <taxon>Magnoliopsida</taxon>
        <taxon>eudicotyledons</taxon>
        <taxon>Gunneridae</taxon>
        <taxon>Pentapetalae</taxon>
        <taxon>asterids</taxon>
        <taxon>lamiids</taxon>
        <taxon>Solanales</taxon>
        <taxon>Solanaceae</taxon>
        <taxon>Solanoideae</taxon>
        <taxon>Datureae</taxon>
        <taxon>Datura</taxon>
    </lineage>
</organism>
<reference evidence="1 2" key="1">
    <citation type="journal article" date="2021" name="BMC Genomics">
        <title>Datura genome reveals duplications of psychoactive alkaloid biosynthetic genes and high mutation rate following tissue culture.</title>
        <authorList>
            <person name="Rajewski A."/>
            <person name="Carter-House D."/>
            <person name="Stajich J."/>
            <person name="Litt A."/>
        </authorList>
    </citation>
    <scope>NUCLEOTIDE SEQUENCE [LARGE SCALE GENOMIC DNA]</scope>
    <source>
        <strain evidence="1">AR-01</strain>
    </source>
</reference>
<evidence type="ECO:0000313" key="2">
    <source>
        <dbReference type="Proteomes" id="UP000823775"/>
    </source>
</evidence>
<keyword evidence="2" id="KW-1185">Reference proteome</keyword>
<accession>A0ABS8SPW9</accession>
<sequence length="66" mass="7575">MASSEKMRGRAEKDLEASLRLEMGEMRKRGDWAVTGGFLIRWRWFGQKFEEKWEKGDLVGVGGDPA</sequence>
<name>A0ABS8SPW9_DATST</name>
<evidence type="ECO:0000313" key="1">
    <source>
        <dbReference type="EMBL" id="MCD7460833.1"/>
    </source>
</evidence>
<feature type="non-terminal residue" evidence="1">
    <location>
        <position position="66"/>
    </location>
</feature>